<dbReference type="EMBL" id="CP039126">
    <property type="protein sequence ID" value="QMW77658.1"/>
    <property type="molecule type" value="Genomic_DNA"/>
</dbReference>
<name>A0A7G5MSR5_9FIRM</name>
<proteinExistence type="predicted"/>
<accession>A0A7G5MSR5</accession>
<dbReference type="Proteomes" id="UP000515789">
    <property type="component" value="Chromosome"/>
</dbReference>
<evidence type="ECO:0000313" key="1">
    <source>
        <dbReference type="EMBL" id="QMW77658.1"/>
    </source>
</evidence>
<reference evidence="1 2" key="1">
    <citation type="submission" date="2019-04" db="EMBL/GenBank/DDBJ databases">
        <authorList>
            <person name="Schori C."/>
            <person name="Ahrens C."/>
        </authorList>
    </citation>
    <scope>NUCLEOTIDE SEQUENCE [LARGE SCALE GENOMIC DNA]</scope>
    <source>
        <strain evidence="1 2">DSM 2950</strain>
    </source>
</reference>
<evidence type="ECO:0008006" key="3">
    <source>
        <dbReference type="Google" id="ProtNLM"/>
    </source>
</evidence>
<dbReference type="RefSeq" id="WP_018598227.1">
    <property type="nucleotide sequence ID" value="NZ_AP031439.1"/>
</dbReference>
<evidence type="ECO:0000313" key="2">
    <source>
        <dbReference type="Proteomes" id="UP000515789"/>
    </source>
</evidence>
<dbReference type="GeneID" id="75055718"/>
<dbReference type="AlphaFoldDB" id="A0A7G5MSR5"/>
<organism evidence="1 2">
    <name type="scientific">Blautia producta</name>
    <dbReference type="NCBI Taxonomy" id="33035"/>
    <lineage>
        <taxon>Bacteria</taxon>
        <taxon>Bacillati</taxon>
        <taxon>Bacillota</taxon>
        <taxon>Clostridia</taxon>
        <taxon>Lachnospirales</taxon>
        <taxon>Lachnospiraceae</taxon>
        <taxon>Blautia</taxon>
    </lineage>
</organism>
<sequence>MSIIESIRDFIATCPFIEELDTMFPPVNVDKLESDPSYSVESVPSDPIVKRCINGDSIRRVTFYLCSRNLYGAEENLDTSQFYENFADWLEDCTRTKCLPVLGDGQTARAIKANTHGYINDSEATYAQYQIQCELQYYQKRKVG</sequence>
<gene>
    <name evidence="1" type="ORF">E5259_08675</name>
</gene>
<protein>
    <recommendedName>
        <fullName evidence="3">Chloramphenicol resistance protein</fullName>
    </recommendedName>
</protein>